<dbReference type="Gene3D" id="3.60.21.10">
    <property type="match status" value="1"/>
</dbReference>
<gene>
    <name evidence="2" type="ORF">METZ01_LOCUS137398</name>
</gene>
<sequence length="351" mass="39625">MKIAVTADAHLRAGAGYPERYNALENVFAQTVAAGIETLIIAGDLFDKDFQNYSEFESLCRDHPTVEVHIIPGNHDPSISKKSITGENVHIYTEPEILEFDSLTFLFVPYTEKAKMGEKIAQLEHEIDGKEWVLVGHGDFYGGVKELNPLEPGTYMPLSRKDLGRFKPRTVFLGHIHKPHSPHDHVHYVGSPCGLDISETGHRRFLVYDTTDGSIEPRAIETDVLYFTETFLVLPREDEVPLLEQEIAKRIESWNIDASDHSKVQVRVEANGYAKDKSAVREALERGFAGFAYYKDERPTIDNLSVSSDDQLEVISERTMELIEKLDWSFGGDEPTKEEVELAALSVIYEN</sequence>
<reference evidence="2" key="1">
    <citation type="submission" date="2018-05" db="EMBL/GenBank/DDBJ databases">
        <authorList>
            <person name="Lanie J.A."/>
            <person name="Ng W.-L."/>
            <person name="Kazmierczak K.M."/>
            <person name="Andrzejewski T.M."/>
            <person name="Davidsen T.M."/>
            <person name="Wayne K.J."/>
            <person name="Tettelin H."/>
            <person name="Glass J.I."/>
            <person name="Rusch D."/>
            <person name="Podicherti R."/>
            <person name="Tsui H.-C.T."/>
            <person name="Winkler M.E."/>
        </authorList>
    </citation>
    <scope>NUCLEOTIDE SEQUENCE</scope>
</reference>
<evidence type="ECO:0000313" key="2">
    <source>
        <dbReference type="EMBL" id="SVA84544.1"/>
    </source>
</evidence>
<organism evidence="2">
    <name type="scientific">marine metagenome</name>
    <dbReference type="NCBI Taxonomy" id="408172"/>
    <lineage>
        <taxon>unclassified sequences</taxon>
        <taxon>metagenomes</taxon>
        <taxon>ecological metagenomes</taxon>
    </lineage>
</organism>
<protein>
    <recommendedName>
        <fullName evidence="1">Calcineurin-like phosphoesterase domain-containing protein</fullName>
    </recommendedName>
</protein>
<dbReference type="SUPFAM" id="SSF56300">
    <property type="entry name" value="Metallo-dependent phosphatases"/>
    <property type="match status" value="1"/>
</dbReference>
<dbReference type="PANTHER" id="PTHR30337">
    <property type="entry name" value="COMPONENT OF ATP-DEPENDENT DSDNA EXONUCLEASE"/>
    <property type="match status" value="1"/>
</dbReference>
<feature type="domain" description="Calcineurin-like phosphoesterase" evidence="1">
    <location>
        <begin position="1"/>
        <end position="179"/>
    </location>
</feature>
<evidence type="ECO:0000259" key="1">
    <source>
        <dbReference type="Pfam" id="PF00149"/>
    </source>
</evidence>
<dbReference type="EMBL" id="UINC01020039">
    <property type="protein sequence ID" value="SVA84544.1"/>
    <property type="molecule type" value="Genomic_DNA"/>
</dbReference>
<dbReference type="InterPro" id="IPR029052">
    <property type="entry name" value="Metallo-depent_PP-like"/>
</dbReference>
<dbReference type="InterPro" id="IPR050535">
    <property type="entry name" value="DNA_Repair-Maintenance_Comp"/>
</dbReference>
<accession>A0A381Z5W5</accession>
<proteinExistence type="predicted"/>
<dbReference type="Pfam" id="PF00149">
    <property type="entry name" value="Metallophos"/>
    <property type="match status" value="1"/>
</dbReference>
<dbReference type="InterPro" id="IPR004843">
    <property type="entry name" value="Calcineurin-like_PHP"/>
</dbReference>
<dbReference type="GO" id="GO:0016787">
    <property type="term" value="F:hydrolase activity"/>
    <property type="evidence" value="ECO:0007669"/>
    <property type="project" value="InterPro"/>
</dbReference>
<name>A0A381Z5W5_9ZZZZ</name>
<dbReference type="AlphaFoldDB" id="A0A381Z5W5"/>